<organism evidence="1">
    <name type="scientific">marine sediment metagenome</name>
    <dbReference type="NCBI Taxonomy" id="412755"/>
    <lineage>
        <taxon>unclassified sequences</taxon>
        <taxon>metagenomes</taxon>
        <taxon>ecological metagenomes</taxon>
    </lineage>
</organism>
<accession>A0A0F8W2P2</accession>
<name>A0A0F8W2P2_9ZZZZ</name>
<evidence type="ECO:0000313" key="1">
    <source>
        <dbReference type="EMBL" id="KKK51002.1"/>
    </source>
</evidence>
<sequence>MSQYEDEVVAEIKDCLMCGCVRTQLGICDNADYDGASKYIFNAICTVVKRQELDRNYLSDVIYCTTQYLDLPDKDVALLNRRIEDEIIAKFAKPEVKGLDEDKVFQIIRNSHFIDTLGKGSPNREIKEDMLENDCFRSLATAICSAQAKGDL</sequence>
<gene>
    <name evidence="1" type="ORF">LCGC14_3119380</name>
</gene>
<comment type="caution">
    <text evidence="1">The sequence shown here is derived from an EMBL/GenBank/DDBJ whole genome shotgun (WGS) entry which is preliminary data.</text>
</comment>
<dbReference type="AlphaFoldDB" id="A0A0F8W2P2"/>
<reference evidence="1" key="1">
    <citation type="journal article" date="2015" name="Nature">
        <title>Complex archaea that bridge the gap between prokaryotes and eukaryotes.</title>
        <authorList>
            <person name="Spang A."/>
            <person name="Saw J.H."/>
            <person name="Jorgensen S.L."/>
            <person name="Zaremba-Niedzwiedzka K."/>
            <person name="Martijn J."/>
            <person name="Lind A.E."/>
            <person name="van Eijk R."/>
            <person name="Schleper C."/>
            <person name="Guy L."/>
            <person name="Ettema T.J."/>
        </authorList>
    </citation>
    <scope>NUCLEOTIDE SEQUENCE</scope>
</reference>
<protein>
    <submittedName>
        <fullName evidence="1">Uncharacterized protein</fullName>
    </submittedName>
</protein>
<proteinExistence type="predicted"/>
<dbReference type="EMBL" id="LAZR01067732">
    <property type="protein sequence ID" value="KKK51002.1"/>
    <property type="molecule type" value="Genomic_DNA"/>
</dbReference>